<keyword evidence="9" id="KW-1185">Reference proteome</keyword>
<dbReference type="GO" id="GO:0005634">
    <property type="term" value="C:nucleus"/>
    <property type="evidence" value="ECO:0007669"/>
    <property type="project" value="UniProtKB-SubCell"/>
</dbReference>
<sequence length="393" mass="40796">MEPPAVRREEGGPAIDNQQQQQQQQQQQEEEGMEQAEARAPDAPLRATSARRNARPASSGAGAGGGVLRAASARPDTVTGTPVPITEEELEAEYLYAEGLELASRDAASRRGRGAAPRAIAPGVEFDGRSLRLTGGALRALASPSFAAVAEVVLSDVAFSPHILGALPALAALPRLSRLGLCHNRIATLPALDALLSLPRLRALDLASNPVCACALLRPYLAHRLPRLGSLDGAPLSEAERARGAALFRCIDAELARGLAGPGQRAALTAAGVVLPSPFQQLPPAASQQDPEHQRQGATHTAAAALRAELQGGQQEPRPAAAQELLAAALPHLARAAEADGRAAPAGRAFLSRWALDAGAVLSAAAQLDEAWPAFLEARGAEGWGGRFTLPRA</sequence>
<dbReference type="SUPFAM" id="SSF52058">
    <property type="entry name" value="L domain-like"/>
    <property type="match status" value="1"/>
</dbReference>
<comment type="similarity">
    <text evidence="6">Belongs to the U2 small nuclear ribonucleoprotein A family.</text>
</comment>
<organism evidence="8 9">
    <name type="scientific">Raphidocelis subcapitata</name>
    <dbReference type="NCBI Taxonomy" id="307507"/>
    <lineage>
        <taxon>Eukaryota</taxon>
        <taxon>Viridiplantae</taxon>
        <taxon>Chlorophyta</taxon>
        <taxon>core chlorophytes</taxon>
        <taxon>Chlorophyceae</taxon>
        <taxon>CS clade</taxon>
        <taxon>Sphaeropleales</taxon>
        <taxon>Selenastraceae</taxon>
        <taxon>Raphidocelis</taxon>
    </lineage>
</organism>
<feature type="region of interest" description="Disordered" evidence="7">
    <location>
        <begin position="1"/>
        <end position="82"/>
    </location>
</feature>
<dbReference type="PROSITE" id="PS51450">
    <property type="entry name" value="LRR"/>
    <property type="match status" value="1"/>
</dbReference>
<evidence type="ECO:0000256" key="7">
    <source>
        <dbReference type="SAM" id="MobiDB-lite"/>
    </source>
</evidence>
<dbReference type="InterPro" id="IPR032675">
    <property type="entry name" value="LRR_dom_sf"/>
</dbReference>
<feature type="compositionally biased region" description="Basic and acidic residues" evidence="7">
    <location>
        <begin position="1"/>
        <end position="11"/>
    </location>
</feature>
<evidence type="ECO:0000256" key="5">
    <source>
        <dbReference type="ARBA" id="ARBA00023242"/>
    </source>
</evidence>
<evidence type="ECO:0000313" key="9">
    <source>
        <dbReference type="Proteomes" id="UP000247498"/>
    </source>
</evidence>
<feature type="compositionally biased region" description="Low complexity" evidence="7">
    <location>
        <begin position="46"/>
        <end position="60"/>
    </location>
</feature>
<evidence type="ECO:0000256" key="6">
    <source>
        <dbReference type="ARBA" id="ARBA00024196"/>
    </source>
</evidence>
<dbReference type="Pfam" id="PF14580">
    <property type="entry name" value="LRR_9"/>
    <property type="match status" value="1"/>
</dbReference>
<dbReference type="GO" id="GO:0030620">
    <property type="term" value="F:U2 snRNA binding"/>
    <property type="evidence" value="ECO:0007669"/>
    <property type="project" value="InterPro"/>
</dbReference>
<dbReference type="PANTHER" id="PTHR10552:SF6">
    <property type="entry name" value="U2 SMALL NUCLEAR RIBONUCLEOPROTEIN A"/>
    <property type="match status" value="1"/>
</dbReference>
<evidence type="ECO:0000256" key="4">
    <source>
        <dbReference type="ARBA" id="ARBA00022737"/>
    </source>
</evidence>
<dbReference type="EMBL" id="BDRX01000037">
    <property type="protein sequence ID" value="GBF93048.1"/>
    <property type="molecule type" value="Genomic_DNA"/>
</dbReference>
<proteinExistence type="inferred from homology"/>
<dbReference type="InterPro" id="IPR044640">
    <property type="entry name" value="RU2A"/>
</dbReference>
<evidence type="ECO:0000256" key="1">
    <source>
        <dbReference type="ARBA" id="ARBA00004123"/>
    </source>
</evidence>
<dbReference type="GO" id="GO:0000398">
    <property type="term" value="P:mRNA splicing, via spliceosome"/>
    <property type="evidence" value="ECO:0007669"/>
    <property type="project" value="InterPro"/>
</dbReference>
<protein>
    <submittedName>
        <fullName evidence="8">Uncharacterized protein</fullName>
    </submittedName>
</protein>
<reference evidence="8 9" key="1">
    <citation type="journal article" date="2018" name="Sci. Rep.">
        <title>Raphidocelis subcapitata (=Pseudokirchneriella subcapitata) provides an insight into genome evolution and environmental adaptations in the Sphaeropleales.</title>
        <authorList>
            <person name="Suzuki S."/>
            <person name="Yamaguchi H."/>
            <person name="Nakajima N."/>
            <person name="Kawachi M."/>
        </authorList>
    </citation>
    <scope>NUCLEOTIDE SEQUENCE [LARGE SCALE GENOMIC DNA]</scope>
    <source>
        <strain evidence="8 9">NIES-35</strain>
    </source>
</reference>
<gene>
    <name evidence="8" type="ORF">Rsub_05659</name>
</gene>
<dbReference type="InterPro" id="IPR001611">
    <property type="entry name" value="Leu-rich_rpt"/>
</dbReference>
<feature type="compositionally biased region" description="Low complexity" evidence="7">
    <location>
        <begin position="18"/>
        <end position="27"/>
    </location>
</feature>
<dbReference type="Proteomes" id="UP000247498">
    <property type="component" value="Unassembled WGS sequence"/>
</dbReference>
<keyword evidence="4" id="KW-0677">Repeat</keyword>
<keyword evidence="3" id="KW-0433">Leucine-rich repeat</keyword>
<evidence type="ECO:0000313" key="8">
    <source>
        <dbReference type="EMBL" id="GBF93048.1"/>
    </source>
</evidence>
<evidence type="ECO:0000256" key="3">
    <source>
        <dbReference type="ARBA" id="ARBA00022614"/>
    </source>
</evidence>
<dbReference type="GO" id="GO:0005930">
    <property type="term" value="C:axoneme"/>
    <property type="evidence" value="ECO:0007669"/>
    <property type="project" value="UniProtKB-SubCell"/>
</dbReference>
<dbReference type="AlphaFoldDB" id="A0A2V0NZI4"/>
<dbReference type="Gene3D" id="3.80.10.10">
    <property type="entry name" value="Ribonuclease Inhibitor"/>
    <property type="match status" value="1"/>
</dbReference>
<dbReference type="InParanoid" id="A0A2V0NZI4"/>
<accession>A0A2V0NZI4</accession>
<dbReference type="STRING" id="307507.A0A2V0NZI4"/>
<comment type="subcellular location">
    <subcellularLocation>
        <location evidence="2">Cytoplasm</location>
        <location evidence="2">Cytoskeleton</location>
        <location evidence="2">Cilium axoneme</location>
    </subcellularLocation>
    <subcellularLocation>
        <location evidence="1">Nucleus</location>
    </subcellularLocation>
</comment>
<dbReference type="PANTHER" id="PTHR10552">
    <property type="entry name" value="U2 SMALL NUCLEAR RIBONUCLEOPROTEIN A"/>
    <property type="match status" value="1"/>
</dbReference>
<evidence type="ECO:0000256" key="2">
    <source>
        <dbReference type="ARBA" id="ARBA00004430"/>
    </source>
</evidence>
<name>A0A2V0NZI4_9CHLO</name>
<keyword evidence="5" id="KW-0539">Nucleus</keyword>
<comment type="caution">
    <text evidence="8">The sequence shown here is derived from an EMBL/GenBank/DDBJ whole genome shotgun (WGS) entry which is preliminary data.</text>
</comment>